<evidence type="ECO:0000313" key="1">
    <source>
        <dbReference type="EMBL" id="KOY28676.1"/>
    </source>
</evidence>
<evidence type="ECO:0000313" key="3">
    <source>
        <dbReference type="Proteomes" id="UP000037697"/>
    </source>
</evidence>
<gene>
    <name evidence="1" type="ORF">ACX05_17530</name>
    <name evidence="2" type="ORF">FVP01_10275</name>
</gene>
<dbReference type="EMBL" id="VRMQ01000002">
    <property type="protein sequence ID" value="TXN16337.1"/>
    <property type="molecule type" value="Genomic_DNA"/>
</dbReference>
<reference evidence="2 4" key="2">
    <citation type="submission" date="2019-08" db="EMBL/GenBank/DDBJ databases">
        <title>Emerging of two pre-pandemic pathogenic O4:KUT lineages of Vibrio parahaemolyticus in coastal eastern China.</title>
        <authorList>
            <person name="Yu H."/>
        </authorList>
    </citation>
    <scope>NUCLEOTIDE SEQUENCE [LARGE SCALE GENOMIC DNA]</scope>
    <source>
        <strain evidence="2 4">HZ17-383</strain>
    </source>
</reference>
<dbReference type="AlphaFoldDB" id="A0A659ATY5"/>
<comment type="caution">
    <text evidence="2">The sequence shown here is derived from an EMBL/GenBank/DDBJ whole genome shotgun (WGS) entry which is preliminary data.</text>
</comment>
<dbReference type="RefSeq" id="WP_021486499.1">
    <property type="nucleotide sequence ID" value="NZ_CANUIM010000063.1"/>
</dbReference>
<evidence type="ECO:0000313" key="2">
    <source>
        <dbReference type="EMBL" id="TXN16337.1"/>
    </source>
</evidence>
<dbReference type="Proteomes" id="UP000321504">
    <property type="component" value="Unassembled WGS sequence"/>
</dbReference>
<organism evidence="2 4">
    <name type="scientific">Vibrio parahaemolyticus</name>
    <dbReference type="NCBI Taxonomy" id="670"/>
    <lineage>
        <taxon>Bacteria</taxon>
        <taxon>Pseudomonadati</taxon>
        <taxon>Pseudomonadota</taxon>
        <taxon>Gammaproteobacteria</taxon>
        <taxon>Vibrionales</taxon>
        <taxon>Vibrionaceae</taxon>
        <taxon>Vibrio</taxon>
    </lineage>
</organism>
<evidence type="ECO:0000313" key="4">
    <source>
        <dbReference type="Proteomes" id="UP000321504"/>
    </source>
</evidence>
<protein>
    <submittedName>
        <fullName evidence="2">Uncharacterized protein</fullName>
    </submittedName>
</protein>
<dbReference type="Proteomes" id="UP000037697">
    <property type="component" value="Unassembled WGS sequence"/>
</dbReference>
<accession>A0A659ATY5</accession>
<name>A0A659ATY5_VIBPH</name>
<dbReference type="EMBL" id="LIRS01000091">
    <property type="protein sequence ID" value="KOY28676.1"/>
    <property type="molecule type" value="Genomic_DNA"/>
</dbReference>
<proteinExistence type="predicted"/>
<reference evidence="1 3" key="1">
    <citation type="submission" date="2015-07" db="EMBL/GenBank/DDBJ databases">
        <title>Foodborne Vibrio parahaemolyticus Isolates.</title>
        <authorList>
            <person name="Ronholm J."/>
            <person name="Petronella N."/>
            <person name="Kenwell R."/>
            <person name="Banerjee S."/>
        </authorList>
    </citation>
    <scope>NUCLEOTIDE SEQUENCE [LARGE SCALE GENOMIC DNA]</scope>
    <source>
        <strain evidence="1 3">HS-06-05</strain>
    </source>
</reference>
<sequence length="100" mass="11286">MASLSGYLGKGRNVARFENNFQTNQGSLYYAPSIGFDFDYWYMPEVNFNAAAFNTWIINESVKRSIMVLNSKVEVEGFTLKMSYTLAGTAETQYVTGSYT</sequence>